<evidence type="ECO:0000313" key="2">
    <source>
        <dbReference type="EMBL" id="BCI89533.1"/>
    </source>
</evidence>
<proteinExistence type="predicted"/>
<feature type="region of interest" description="Disordered" evidence="1">
    <location>
        <begin position="83"/>
        <end position="105"/>
    </location>
</feature>
<name>A0A7G1IH91_MYCKA</name>
<sequence>MRWLADDLHLQMPCRTQICLGEYRRVAEGQLRFRGALTVGIVDLAGARHLAHAPATTAGKRLDHDRAADLSGEEVPDVAEAAGALGRRQHRQPGGDGGGAGRRLVPDHLQHLGVGSHERVPGASAGPSEFGVLAEEPVARVDQLGAGRLGRGQDGRSVEVGVDPVAGQGDCLVGRVHVWAVGVVRGVNGHRGDVQFGCRADDSKRYFAPVRDQQAHSHTPAIVTRDHIPATLRPGRSDQTTTCLGITVGRKPYRGPA</sequence>
<dbReference type="Proteomes" id="UP000516380">
    <property type="component" value="Chromosome"/>
</dbReference>
<accession>A0A7G1IH91</accession>
<dbReference type="EMBL" id="AP023343">
    <property type="protein sequence ID" value="BCI89533.1"/>
    <property type="molecule type" value="Genomic_DNA"/>
</dbReference>
<organism evidence="2 3">
    <name type="scientific">Mycobacterium kansasii</name>
    <dbReference type="NCBI Taxonomy" id="1768"/>
    <lineage>
        <taxon>Bacteria</taxon>
        <taxon>Bacillati</taxon>
        <taxon>Actinomycetota</taxon>
        <taxon>Actinomycetes</taxon>
        <taxon>Mycobacteriales</taxon>
        <taxon>Mycobacteriaceae</taxon>
        <taxon>Mycobacterium</taxon>
    </lineage>
</organism>
<reference evidence="2 3" key="1">
    <citation type="submission" date="2020-07" db="EMBL/GenBank/DDBJ databases">
        <title>Mycobacterium kansasii (former subtype) with zoonotic potential isolated from diseased indoor pet cat, Japan.</title>
        <authorList>
            <person name="Fukano H."/>
            <person name="Terazono T."/>
            <person name="Hoshino Y."/>
        </authorList>
    </citation>
    <scope>NUCLEOTIDE SEQUENCE [LARGE SCALE GENOMIC DNA]</scope>
    <source>
        <strain evidence="2 3">Kuro-I</strain>
    </source>
</reference>
<evidence type="ECO:0000256" key="1">
    <source>
        <dbReference type="SAM" id="MobiDB-lite"/>
    </source>
</evidence>
<keyword evidence="3" id="KW-1185">Reference proteome</keyword>
<dbReference type="AlphaFoldDB" id="A0A7G1IH91"/>
<protein>
    <submittedName>
        <fullName evidence="2">Uncharacterized protein</fullName>
    </submittedName>
</protein>
<evidence type="ECO:0000313" key="3">
    <source>
        <dbReference type="Proteomes" id="UP000516380"/>
    </source>
</evidence>
<gene>
    <name evidence="2" type="ORF">NIIDMKKI_47390</name>
</gene>